<evidence type="ECO:0000256" key="1">
    <source>
        <dbReference type="SAM" id="SignalP"/>
    </source>
</evidence>
<keyword evidence="3" id="KW-1185">Reference proteome</keyword>
<proteinExistence type="predicted"/>
<evidence type="ECO:0000313" key="2">
    <source>
        <dbReference type="EMBL" id="KAK9915429.1"/>
    </source>
</evidence>
<comment type="caution">
    <text evidence="2">The sequence shown here is derived from an EMBL/GenBank/DDBJ whole genome shotgun (WGS) entry which is preliminary data.</text>
</comment>
<keyword evidence="1" id="KW-0732">Signal</keyword>
<gene>
    <name evidence="2" type="ORF">WJX75_009055</name>
</gene>
<accession>A0ABR2YU77</accession>
<name>A0ABR2YU77_9CHLO</name>
<reference evidence="2 3" key="1">
    <citation type="journal article" date="2024" name="Nat. Commun.">
        <title>Phylogenomics reveals the evolutionary origins of lichenization in chlorophyte algae.</title>
        <authorList>
            <person name="Puginier C."/>
            <person name="Libourel C."/>
            <person name="Otte J."/>
            <person name="Skaloud P."/>
            <person name="Haon M."/>
            <person name="Grisel S."/>
            <person name="Petersen M."/>
            <person name="Berrin J.G."/>
            <person name="Delaux P.M."/>
            <person name="Dal Grande F."/>
            <person name="Keller J."/>
        </authorList>
    </citation>
    <scope>NUCLEOTIDE SEQUENCE [LARGE SCALE GENOMIC DNA]</scope>
    <source>
        <strain evidence="2 3">SAG 216-7</strain>
    </source>
</reference>
<organism evidence="2 3">
    <name type="scientific">Coccomyxa subellipsoidea</name>
    <dbReference type="NCBI Taxonomy" id="248742"/>
    <lineage>
        <taxon>Eukaryota</taxon>
        <taxon>Viridiplantae</taxon>
        <taxon>Chlorophyta</taxon>
        <taxon>core chlorophytes</taxon>
        <taxon>Trebouxiophyceae</taxon>
        <taxon>Trebouxiophyceae incertae sedis</taxon>
        <taxon>Coccomyxaceae</taxon>
        <taxon>Coccomyxa</taxon>
    </lineage>
</organism>
<evidence type="ECO:0000313" key="3">
    <source>
        <dbReference type="Proteomes" id="UP001491310"/>
    </source>
</evidence>
<feature type="signal peptide" evidence="1">
    <location>
        <begin position="1"/>
        <end position="27"/>
    </location>
</feature>
<dbReference type="EMBL" id="JALJOT010000005">
    <property type="protein sequence ID" value="KAK9915429.1"/>
    <property type="molecule type" value="Genomic_DNA"/>
</dbReference>
<feature type="chain" id="PRO_5045948921" evidence="1">
    <location>
        <begin position="28"/>
        <end position="89"/>
    </location>
</feature>
<dbReference type="Proteomes" id="UP001491310">
    <property type="component" value="Unassembled WGS sequence"/>
</dbReference>
<protein>
    <submittedName>
        <fullName evidence="2">Uncharacterized protein</fullName>
    </submittedName>
</protein>
<sequence>MAGWLFFTVSQVVITSLALGALKRTGAIEVDPSKIKNHTLRSFFATAVDLGEDIVGRGEKIWGELSKASPHFLSALEKFGGSPSCEALT</sequence>